<proteinExistence type="predicted"/>
<dbReference type="Pfam" id="PF01872">
    <property type="entry name" value="RibD_C"/>
    <property type="match status" value="1"/>
</dbReference>
<dbReference type="OrthoDB" id="9800865at2"/>
<dbReference type="HOGENOM" id="CLU_073038_2_0_9"/>
<dbReference type="PATRIC" id="fig|1286171.3.peg.2212"/>
<evidence type="ECO:0000313" key="6">
    <source>
        <dbReference type="Proteomes" id="UP000019591"/>
    </source>
</evidence>
<dbReference type="InterPro" id="IPR050765">
    <property type="entry name" value="Riboflavin_Biosynth_HTPR"/>
</dbReference>
<keyword evidence="5" id="KW-0614">Plasmid</keyword>
<dbReference type="PANTHER" id="PTHR38011">
    <property type="entry name" value="DIHYDROFOLATE REDUCTASE FAMILY PROTEIN (AFU_ORTHOLOGUE AFUA_8G06820)"/>
    <property type="match status" value="1"/>
</dbReference>
<dbReference type="EMBL" id="CP007453">
    <property type="protein sequence ID" value="AHM57542.1"/>
    <property type="molecule type" value="Genomic_DNA"/>
</dbReference>
<dbReference type="Proteomes" id="UP000019591">
    <property type="component" value="Plasmid EAL2_808p"/>
</dbReference>
<dbReference type="eggNOG" id="COG1985">
    <property type="taxonomic scope" value="Bacteria"/>
</dbReference>
<keyword evidence="2" id="KW-0521">NADP</keyword>
<dbReference type="SUPFAM" id="SSF53597">
    <property type="entry name" value="Dihydrofolate reductase-like"/>
    <property type="match status" value="1"/>
</dbReference>
<dbReference type="PANTHER" id="PTHR38011:SF7">
    <property type="entry name" value="2,5-DIAMINO-6-RIBOSYLAMINO-4(3H)-PYRIMIDINONE 5'-PHOSPHATE REDUCTASE"/>
    <property type="match status" value="1"/>
</dbReference>
<name>W8TMX1_PEPAC</name>
<feature type="domain" description="Bacterial bifunctional deaminase-reductase C-terminal" evidence="4">
    <location>
        <begin position="3"/>
        <end position="212"/>
    </location>
</feature>
<dbReference type="KEGG" id="eac:EAL2_808p00350"/>
<evidence type="ECO:0000259" key="4">
    <source>
        <dbReference type="Pfam" id="PF01872"/>
    </source>
</evidence>
<keyword evidence="3" id="KW-0560">Oxidoreductase</keyword>
<sequence length="223" mass="25144">MKPRVIMHNSVSIDGSVTGFDIDIAAHYAVAGSFRPDAHLIGWITAKTGIETYMGEAAKEEAEDHKKPAKAFEKGLPYFVISDSLGKLHGLLHVFRKFEHCRDVIVMISRTTSDNYIDYLHSRNYDYIVAGEKRVDYAQALEELNRRFEVETVLTDTGPTLNGALIEHGLVDEISLVIQPYLAMKGNPRLFEELDLRSNAKLRLQKSETLEGSLVHLHYSIEV</sequence>
<keyword evidence="6" id="KW-1185">Reference proteome</keyword>
<dbReference type="InterPro" id="IPR002734">
    <property type="entry name" value="RibDG_C"/>
</dbReference>
<evidence type="ECO:0000256" key="3">
    <source>
        <dbReference type="ARBA" id="ARBA00023002"/>
    </source>
</evidence>
<evidence type="ECO:0000313" key="5">
    <source>
        <dbReference type="EMBL" id="AHM57542.1"/>
    </source>
</evidence>
<accession>W8TMX1</accession>
<dbReference type="RefSeq" id="WP_025436458.1">
    <property type="nucleotide sequence ID" value="NZ_CP007453.1"/>
</dbReference>
<reference evidence="5 6" key="1">
    <citation type="journal article" date="2014" name="Genome Announc.">
        <title>Complete Genome Sequence of Amino Acid-Utilizing Eubacterium acidaminophilum al-2 (DSM 3953).</title>
        <authorList>
            <person name="Poehlein A."/>
            <person name="Andreesen J.R."/>
            <person name="Daniel R."/>
        </authorList>
    </citation>
    <scope>NUCLEOTIDE SEQUENCE [LARGE SCALE GENOMIC DNA]</scope>
    <source>
        <strain evidence="5 6">DSM 3953</strain>
        <plasmid evidence="6">Plasmid EAL2_808p</plasmid>
    </source>
</reference>
<geneLocation type="plasmid" evidence="5 6">
    <name>EAL2_808p</name>
</geneLocation>
<evidence type="ECO:0000256" key="2">
    <source>
        <dbReference type="ARBA" id="ARBA00022857"/>
    </source>
</evidence>
<dbReference type="AlphaFoldDB" id="W8TMX1"/>
<organism evidence="5 6">
    <name type="scientific">Peptoclostridium acidaminophilum DSM 3953</name>
    <dbReference type="NCBI Taxonomy" id="1286171"/>
    <lineage>
        <taxon>Bacteria</taxon>
        <taxon>Bacillati</taxon>
        <taxon>Bacillota</taxon>
        <taxon>Clostridia</taxon>
        <taxon>Peptostreptococcales</taxon>
        <taxon>Peptoclostridiaceae</taxon>
        <taxon>Peptoclostridium</taxon>
    </lineage>
</organism>
<protein>
    <submittedName>
        <fullName evidence="5">5-amino-6-(5-phosphoribosylamino) uracil reductase</fullName>
    </submittedName>
</protein>
<evidence type="ECO:0000256" key="1">
    <source>
        <dbReference type="ARBA" id="ARBA00005104"/>
    </source>
</evidence>
<dbReference type="GO" id="GO:0009231">
    <property type="term" value="P:riboflavin biosynthetic process"/>
    <property type="evidence" value="ECO:0007669"/>
    <property type="project" value="InterPro"/>
</dbReference>
<comment type="pathway">
    <text evidence="1">Cofactor biosynthesis; riboflavin biosynthesis.</text>
</comment>
<gene>
    <name evidence="5" type="ORF">EAL2_808p00350</name>
</gene>
<dbReference type="Gene3D" id="3.40.430.10">
    <property type="entry name" value="Dihydrofolate Reductase, subunit A"/>
    <property type="match status" value="1"/>
</dbReference>
<dbReference type="InterPro" id="IPR024072">
    <property type="entry name" value="DHFR-like_dom_sf"/>
</dbReference>
<dbReference type="GO" id="GO:0008703">
    <property type="term" value="F:5-amino-6-(5-phosphoribosylamino)uracil reductase activity"/>
    <property type="evidence" value="ECO:0007669"/>
    <property type="project" value="InterPro"/>
</dbReference>